<organism evidence="6 7">
    <name type="scientific">Henriciella barbarensis</name>
    <dbReference type="NCBI Taxonomy" id="86342"/>
    <lineage>
        <taxon>Bacteria</taxon>
        <taxon>Pseudomonadati</taxon>
        <taxon>Pseudomonadota</taxon>
        <taxon>Alphaproteobacteria</taxon>
        <taxon>Hyphomonadales</taxon>
        <taxon>Hyphomonadaceae</taxon>
        <taxon>Henriciella</taxon>
    </lineage>
</organism>
<feature type="domain" description="Formyl transferase N-terminal" evidence="5">
    <location>
        <begin position="102"/>
        <end position="217"/>
    </location>
</feature>
<dbReference type="RefSeq" id="WP_119379426.1">
    <property type="nucleotide sequence ID" value="NZ_QWGB01000005.1"/>
</dbReference>
<sequence length="256" mass="28271">MATAPKIVALTAGGPHAWIMINTLRERFGDFPVIREEGESQATLWRRRRKLLGLLTVASMQAARIPIKLTSRGSQDTIASLIAREKLEPEPRTDTTLIDVPSVNSDQCRATLKSLNPEAVFVVSTRMISKKTLASVDAPFINYHSGINPAYRGMFGGYFALANGEPEHFGATVHLVDQGVDTGDILYQSRLRAEADDNFHTYLWRLAAGSRDIVVQAMEDALNGTLRPKKLDLPSKQYFAPTLGGYLWSGLSRGVW</sequence>
<dbReference type="AlphaFoldDB" id="A0A399R2Z4"/>
<evidence type="ECO:0000256" key="3">
    <source>
        <dbReference type="ARBA" id="ARBA00022679"/>
    </source>
</evidence>
<reference evidence="6 7" key="1">
    <citation type="submission" date="2018-08" db="EMBL/GenBank/DDBJ databases">
        <title>Henriciella mobilis sp. nov., isolated from seawater.</title>
        <authorList>
            <person name="Cheng H."/>
            <person name="Wu Y.-H."/>
            <person name="Xu X.-W."/>
            <person name="Guo L.-L."/>
        </authorList>
    </citation>
    <scope>NUCLEOTIDE SEQUENCE [LARGE SCALE GENOMIC DNA]</scope>
    <source>
        <strain evidence="6 7">CCUG66934</strain>
    </source>
</reference>
<accession>A0A399R2Z4</accession>
<evidence type="ECO:0000313" key="6">
    <source>
        <dbReference type="EMBL" id="RIJ24237.1"/>
    </source>
</evidence>
<comment type="caution">
    <text evidence="6">The sequence shown here is derived from an EMBL/GenBank/DDBJ whole genome shotgun (WGS) entry which is preliminary data.</text>
</comment>
<dbReference type="Pfam" id="PF00551">
    <property type="entry name" value="Formyl_trans_N"/>
    <property type="match status" value="1"/>
</dbReference>
<dbReference type="EC" id="2.1.2.2" evidence="2"/>
<dbReference type="SUPFAM" id="SSF53328">
    <property type="entry name" value="Formyltransferase"/>
    <property type="match status" value="1"/>
</dbReference>
<evidence type="ECO:0000313" key="7">
    <source>
        <dbReference type="Proteomes" id="UP000265431"/>
    </source>
</evidence>
<protein>
    <recommendedName>
        <fullName evidence="2">phosphoribosylglycinamide formyltransferase 1</fullName>
        <ecNumber evidence="2">2.1.2.2</ecNumber>
    </recommendedName>
</protein>
<keyword evidence="7" id="KW-1185">Reference proteome</keyword>
<dbReference type="Proteomes" id="UP000265431">
    <property type="component" value="Unassembled WGS sequence"/>
</dbReference>
<gene>
    <name evidence="6" type="ORF">D1224_08345</name>
</gene>
<proteinExistence type="predicted"/>
<evidence type="ECO:0000259" key="5">
    <source>
        <dbReference type="Pfam" id="PF00551"/>
    </source>
</evidence>
<dbReference type="InterPro" id="IPR002376">
    <property type="entry name" value="Formyl_transf_N"/>
</dbReference>
<dbReference type="PANTHER" id="PTHR43369">
    <property type="entry name" value="PHOSPHORIBOSYLGLYCINAMIDE FORMYLTRANSFERASE"/>
    <property type="match status" value="1"/>
</dbReference>
<dbReference type="PANTHER" id="PTHR43369:SF2">
    <property type="entry name" value="PHOSPHORIBOSYLGLYCINAMIDE FORMYLTRANSFERASE"/>
    <property type="match status" value="1"/>
</dbReference>
<dbReference type="GO" id="GO:0006189">
    <property type="term" value="P:'de novo' IMP biosynthetic process"/>
    <property type="evidence" value="ECO:0007669"/>
    <property type="project" value="TreeGrafter"/>
</dbReference>
<dbReference type="Gene3D" id="3.40.50.170">
    <property type="entry name" value="Formyl transferase, N-terminal domain"/>
    <property type="match status" value="1"/>
</dbReference>
<dbReference type="InterPro" id="IPR036477">
    <property type="entry name" value="Formyl_transf_N_sf"/>
</dbReference>
<name>A0A399R2Z4_9PROT</name>
<comment type="pathway">
    <text evidence="1">Purine metabolism; IMP biosynthesis via de novo pathway; N(2)-formyl-N(1)-(5-phospho-D-ribosyl)glycinamide from N(1)-(5-phospho-D-ribosyl)glycinamide (10-formyl THF route): step 1/1.</text>
</comment>
<dbReference type="EMBL" id="QWGB01000005">
    <property type="protein sequence ID" value="RIJ24237.1"/>
    <property type="molecule type" value="Genomic_DNA"/>
</dbReference>
<dbReference type="OrthoDB" id="5355061at2"/>
<evidence type="ECO:0000256" key="2">
    <source>
        <dbReference type="ARBA" id="ARBA00012254"/>
    </source>
</evidence>
<keyword evidence="3 6" id="KW-0808">Transferase</keyword>
<keyword evidence="4" id="KW-0658">Purine biosynthesis</keyword>
<evidence type="ECO:0000256" key="1">
    <source>
        <dbReference type="ARBA" id="ARBA00005054"/>
    </source>
</evidence>
<dbReference type="GO" id="GO:0004644">
    <property type="term" value="F:phosphoribosylglycinamide formyltransferase activity"/>
    <property type="evidence" value="ECO:0007669"/>
    <property type="project" value="UniProtKB-EC"/>
</dbReference>
<dbReference type="GO" id="GO:0005829">
    <property type="term" value="C:cytosol"/>
    <property type="evidence" value="ECO:0007669"/>
    <property type="project" value="TreeGrafter"/>
</dbReference>
<dbReference type="CDD" id="cd08653">
    <property type="entry name" value="FMT_core_like_3"/>
    <property type="match status" value="1"/>
</dbReference>
<evidence type="ECO:0000256" key="4">
    <source>
        <dbReference type="ARBA" id="ARBA00022755"/>
    </source>
</evidence>